<proteinExistence type="predicted"/>
<reference evidence="1 2" key="1">
    <citation type="journal article" date="2022" name="Front. Microbiol.">
        <title>Identification and characterization of a novel class of self-sufficient cytochrome P450 hydroxylase involved in cyclohexanecarboxylate degradation in Paraburkholderia terrae strain KU-64.</title>
        <authorList>
            <person name="Yamamoto T."/>
            <person name="Hasegawa Y."/>
            <person name="Iwaki H."/>
        </authorList>
    </citation>
    <scope>NUCLEOTIDE SEQUENCE [LARGE SCALE GENOMIC DNA]</scope>
    <source>
        <strain evidence="1 2">KU-64</strain>
    </source>
</reference>
<organism evidence="1 2">
    <name type="scientific">Paraburkholderia terrae</name>
    <dbReference type="NCBI Taxonomy" id="311230"/>
    <lineage>
        <taxon>Bacteria</taxon>
        <taxon>Pseudomonadati</taxon>
        <taxon>Pseudomonadota</taxon>
        <taxon>Betaproteobacteria</taxon>
        <taxon>Burkholderiales</taxon>
        <taxon>Burkholderiaceae</taxon>
        <taxon>Paraburkholderia</taxon>
    </lineage>
</organism>
<evidence type="ECO:0000313" key="1">
    <source>
        <dbReference type="EMBL" id="BCZ81893.1"/>
    </source>
</evidence>
<accession>A0ABM7TRX2</accession>
<sequence length="66" mass="7386">MNVQMRHSLSGSRTVVDADVESVRLEGRECMRLGVVQKGKKVITLFNAHVEERTNMALGDDKTVSR</sequence>
<gene>
    <name evidence="1" type="ORF">PTKU64_55680</name>
</gene>
<protein>
    <submittedName>
        <fullName evidence="1">Uncharacterized protein</fullName>
    </submittedName>
</protein>
<keyword evidence="2" id="KW-1185">Reference proteome</keyword>
<evidence type="ECO:0000313" key="2">
    <source>
        <dbReference type="Proteomes" id="UP001319874"/>
    </source>
</evidence>
<dbReference type="Proteomes" id="UP001319874">
    <property type="component" value="Chromosome 2"/>
</dbReference>
<name>A0ABM7TRX2_9BURK</name>
<dbReference type="EMBL" id="AP024956">
    <property type="protein sequence ID" value="BCZ81893.1"/>
    <property type="molecule type" value="Genomic_DNA"/>
</dbReference>